<dbReference type="SUPFAM" id="SSF53850">
    <property type="entry name" value="Periplasmic binding protein-like II"/>
    <property type="match status" value="1"/>
</dbReference>
<evidence type="ECO:0000256" key="4">
    <source>
        <dbReference type="ARBA" id="ARBA00023139"/>
    </source>
</evidence>
<dbReference type="Proteomes" id="UP001501705">
    <property type="component" value="Unassembled WGS sequence"/>
</dbReference>
<keyword evidence="3" id="KW-0472">Membrane</keyword>
<organism evidence="7 8">
    <name type="scientific">Kribbella hippodromi</name>
    <dbReference type="NCBI Taxonomy" id="434347"/>
    <lineage>
        <taxon>Bacteria</taxon>
        <taxon>Bacillati</taxon>
        <taxon>Actinomycetota</taxon>
        <taxon>Actinomycetes</taxon>
        <taxon>Propionibacteriales</taxon>
        <taxon>Kribbellaceae</taxon>
        <taxon>Kribbella</taxon>
    </lineage>
</organism>
<dbReference type="Pfam" id="PF01547">
    <property type="entry name" value="SBP_bac_1"/>
    <property type="match status" value="1"/>
</dbReference>
<reference evidence="7 8" key="1">
    <citation type="journal article" date="2019" name="Int. J. Syst. Evol. Microbiol.">
        <title>The Global Catalogue of Microorganisms (GCM) 10K type strain sequencing project: providing services to taxonomists for standard genome sequencing and annotation.</title>
        <authorList>
            <consortium name="The Broad Institute Genomics Platform"/>
            <consortium name="The Broad Institute Genome Sequencing Center for Infectious Disease"/>
            <person name="Wu L."/>
            <person name="Ma J."/>
        </authorList>
    </citation>
    <scope>NUCLEOTIDE SEQUENCE [LARGE SCALE GENOMIC DNA]</scope>
    <source>
        <strain evidence="7 8">JCM 15572</strain>
    </source>
</reference>
<evidence type="ECO:0000256" key="2">
    <source>
        <dbReference type="ARBA" id="ARBA00022729"/>
    </source>
</evidence>
<evidence type="ECO:0000256" key="1">
    <source>
        <dbReference type="ARBA" id="ARBA00022475"/>
    </source>
</evidence>
<protein>
    <submittedName>
        <fullName evidence="7">Sugar ABC transporter substrate-binding protein</fullName>
    </submittedName>
</protein>
<evidence type="ECO:0000256" key="3">
    <source>
        <dbReference type="ARBA" id="ARBA00023136"/>
    </source>
</evidence>
<dbReference type="PANTHER" id="PTHR43649:SF33">
    <property type="entry name" value="POLYGALACTURONAN_RHAMNOGALACTURONAN-BINDING PROTEIN YTCQ"/>
    <property type="match status" value="1"/>
</dbReference>
<dbReference type="PANTHER" id="PTHR43649">
    <property type="entry name" value="ARABINOSE-BINDING PROTEIN-RELATED"/>
    <property type="match status" value="1"/>
</dbReference>
<accession>A0ABN2CM11</accession>
<keyword evidence="1" id="KW-1003">Cell membrane</keyword>
<evidence type="ECO:0000256" key="6">
    <source>
        <dbReference type="SAM" id="SignalP"/>
    </source>
</evidence>
<dbReference type="RefSeq" id="WP_344232706.1">
    <property type="nucleotide sequence ID" value="NZ_BAAAPH010000004.1"/>
</dbReference>
<dbReference type="Gene3D" id="3.40.190.10">
    <property type="entry name" value="Periplasmic binding protein-like II"/>
    <property type="match status" value="1"/>
</dbReference>
<keyword evidence="8" id="KW-1185">Reference proteome</keyword>
<feature type="signal peptide" evidence="6">
    <location>
        <begin position="1"/>
        <end position="26"/>
    </location>
</feature>
<keyword evidence="2 6" id="KW-0732">Signal</keyword>
<keyword evidence="4" id="KW-0564">Palmitate</keyword>
<keyword evidence="5" id="KW-0449">Lipoprotein</keyword>
<evidence type="ECO:0000313" key="8">
    <source>
        <dbReference type="Proteomes" id="UP001501705"/>
    </source>
</evidence>
<dbReference type="PROSITE" id="PS51257">
    <property type="entry name" value="PROKAR_LIPOPROTEIN"/>
    <property type="match status" value="1"/>
</dbReference>
<dbReference type="InterPro" id="IPR050490">
    <property type="entry name" value="Bact_solute-bd_prot1"/>
</dbReference>
<comment type="caution">
    <text evidence="7">The sequence shown here is derived from an EMBL/GenBank/DDBJ whole genome shotgun (WGS) entry which is preliminary data.</text>
</comment>
<sequence length="442" mass="47453">MPRNSRPAVLAGLALCLAATMTTTMAACSSGAGTGTKSASGPVEVEYWGWTDVQPVVDKFNATHTGIKVKFVKQADLPTTATGLRNAVAAGSAIPCLAQNFGDVPALLSEGLVTDVTDYVKPAESKFKATALAGAKVQDKYFGIPTGTGPTFMMINRAAYDKYGVPVPKTWDDVIAAGKALKPHGVQVMNLAGEDPSTLVNLITQAGGTWYSVRNDAWKVDFLSPESVAAANILQQLVDNNLVANQTYQDRPALIAYFDQAKMVSLPTSTWQLTNYELHFKKTIGDWEPVDLPQFAGATKFATPAHGNALLVPKGCPHPKEATEVGIWMNTTKDAVDATYDKATGSYAWPGAMPDPSPWIDSAVPRKLFGSHRTEAEGVIKKASQSGVDNWLVGPNYTGVFKELQDQWAQAVTKKITFRQLLENLQKFTVDDLKAKGINVAS</sequence>
<gene>
    <name evidence="7" type="ORF">GCM10009804_15860</name>
</gene>
<name>A0ABN2CM11_9ACTN</name>
<dbReference type="EMBL" id="BAAAPH010000004">
    <property type="protein sequence ID" value="GAA1559868.1"/>
    <property type="molecule type" value="Genomic_DNA"/>
</dbReference>
<evidence type="ECO:0000256" key="5">
    <source>
        <dbReference type="ARBA" id="ARBA00023288"/>
    </source>
</evidence>
<evidence type="ECO:0000313" key="7">
    <source>
        <dbReference type="EMBL" id="GAA1559868.1"/>
    </source>
</evidence>
<proteinExistence type="predicted"/>
<feature type="chain" id="PRO_5045233369" evidence="6">
    <location>
        <begin position="27"/>
        <end position="442"/>
    </location>
</feature>
<dbReference type="InterPro" id="IPR006059">
    <property type="entry name" value="SBP"/>
</dbReference>